<dbReference type="Gene3D" id="3.10.450.10">
    <property type="match status" value="1"/>
</dbReference>
<evidence type="ECO:0000256" key="1">
    <source>
        <dbReference type="SAM" id="MobiDB-lite"/>
    </source>
</evidence>
<gene>
    <name evidence="2" type="ORF">Tsubulata_001929</name>
</gene>
<dbReference type="SUPFAM" id="SSF54403">
    <property type="entry name" value="Cystatin/monellin"/>
    <property type="match status" value="1"/>
</dbReference>
<feature type="region of interest" description="Disordered" evidence="1">
    <location>
        <begin position="20"/>
        <end position="50"/>
    </location>
</feature>
<name>A0A9Q0J7Y0_9ROSI</name>
<evidence type="ECO:0000313" key="3">
    <source>
        <dbReference type="Proteomes" id="UP001141552"/>
    </source>
</evidence>
<proteinExistence type="predicted"/>
<reference evidence="2" key="2">
    <citation type="journal article" date="2023" name="Plants (Basel)">
        <title>Annotation of the Turnera subulata (Passifloraceae) Draft Genome Reveals the S-Locus Evolved after the Divergence of Turneroideae from Passifloroideae in a Stepwise Manner.</title>
        <authorList>
            <person name="Henning P.M."/>
            <person name="Roalson E.H."/>
            <person name="Mir W."/>
            <person name="McCubbin A.G."/>
            <person name="Shore J.S."/>
        </authorList>
    </citation>
    <scope>NUCLEOTIDE SEQUENCE</scope>
    <source>
        <strain evidence="2">F60SS</strain>
    </source>
</reference>
<protein>
    <submittedName>
        <fullName evidence="2">Uncharacterized protein</fullName>
    </submittedName>
</protein>
<organism evidence="2 3">
    <name type="scientific">Turnera subulata</name>
    <dbReference type="NCBI Taxonomy" id="218843"/>
    <lineage>
        <taxon>Eukaryota</taxon>
        <taxon>Viridiplantae</taxon>
        <taxon>Streptophyta</taxon>
        <taxon>Embryophyta</taxon>
        <taxon>Tracheophyta</taxon>
        <taxon>Spermatophyta</taxon>
        <taxon>Magnoliopsida</taxon>
        <taxon>eudicotyledons</taxon>
        <taxon>Gunneridae</taxon>
        <taxon>Pentapetalae</taxon>
        <taxon>rosids</taxon>
        <taxon>fabids</taxon>
        <taxon>Malpighiales</taxon>
        <taxon>Passifloraceae</taxon>
        <taxon>Turnera</taxon>
    </lineage>
</organism>
<feature type="compositionally biased region" description="Acidic residues" evidence="1">
    <location>
        <begin position="33"/>
        <end position="49"/>
    </location>
</feature>
<evidence type="ECO:0000313" key="2">
    <source>
        <dbReference type="EMBL" id="KAJ4832846.1"/>
    </source>
</evidence>
<dbReference type="EMBL" id="JAKUCV010005064">
    <property type="protein sequence ID" value="KAJ4832846.1"/>
    <property type="molecule type" value="Genomic_DNA"/>
</dbReference>
<reference evidence="2" key="1">
    <citation type="submission" date="2022-02" db="EMBL/GenBank/DDBJ databases">
        <authorList>
            <person name="Henning P.M."/>
            <person name="McCubbin A.G."/>
            <person name="Shore J.S."/>
        </authorList>
    </citation>
    <scope>NUCLEOTIDE SEQUENCE</scope>
    <source>
        <strain evidence="2">F60SS</strain>
        <tissue evidence="2">Leaves</tissue>
    </source>
</reference>
<comment type="caution">
    <text evidence="2">The sequence shown here is derived from an EMBL/GenBank/DDBJ whole genome shotgun (WGS) entry which is preliminary data.</text>
</comment>
<dbReference type="InterPro" id="IPR046350">
    <property type="entry name" value="Cystatin_sf"/>
</dbReference>
<dbReference type="Proteomes" id="UP001141552">
    <property type="component" value="Unassembled WGS sequence"/>
</dbReference>
<dbReference type="AlphaFoldDB" id="A0A9Q0J7Y0"/>
<keyword evidence="3" id="KW-1185">Reference proteome</keyword>
<sequence>MVGKDGIDYGSSPLFDGLKLHGSSSGSGSGSGLDEEGMGDDEGMEDDNESNLLYCGPDGRNLFDGIDGDLVPLIDSFHPEGRPLYVSKRVKGAYDRYIEGFDCDPELYDKLHPYFKEKNYCQPIDISDPKHSVNLTNCARYALAKFNRRYNRGEEAKDMSVESPALKTFGVRVGFKPHSIRRSPYVLYTIRGPIYESFGETVLTMDFMGDDGIVPPFDGHDSGSGSGSGMEDISGTEDDDERHLICSGRDTIRGDLVPLSGDIGPEVTALYVPKRVREAYDRYKEGFDCHPDLYYALPSYIRDAHYYYIRPVDVFDARHFDSLRKCARFAIGKHKSQEKTNLEFESIEKATMSDLSGTLQHVIYFLTLKAKNMSMEPPEVKPYRAMVGFKPYLRRSQYALYSFEEEDLVVL</sequence>
<accession>A0A9Q0J7Y0</accession>